<dbReference type="InterPro" id="IPR051460">
    <property type="entry name" value="HdrC_iron-sulfur_subunit"/>
</dbReference>
<dbReference type="Gene3D" id="1.10.1060.10">
    <property type="entry name" value="Alpha-helical ferredoxin"/>
    <property type="match status" value="1"/>
</dbReference>
<comment type="caution">
    <text evidence="5">The sequence shown here is derived from an EMBL/GenBank/DDBJ whole genome shotgun (WGS) entry which is preliminary data.</text>
</comment>
<reference evidence="5" key="2">
    <citation type="journal article" date="2021" name="PeerJ">
        <title>Extensive microbial diversity within the chicken gut microbiome revealed by metagenomics and culture.</title>
        <authorList>
            <person name="Gilroy R."/>
            <person name="Ravi A."/>
            <person name="Getino M."/>
            <person name="Pursley I."/>
            <person name="Horton D.L."/>
            <person name="Alikhan N.F."/>
            <person name="Baker D."/>
            <person name="Gharbi K."/>
            <person name="Hall N."/>
            <person name="Watson M."/>
            <person name="Adriaenssens E.M."/>
            <person name="Foster-Nyarko E."/>
            <person name="Jarju S."/>
            <person name="Secka A."/>
            <person name="Antonio M."/>
            <person name="Oren A."/>
            <person name="Chaudhuri R.R."/>
            <person name="La Ragione R."/>
            <person name="Hildebrand F."/>
            <person name="Pallen M.J."/>
        </authorList>
    </citation>
    <scope>NUCLEOTIDE SEQUENCE</scope>
    <source>
        <strain evidence="5">1383</strain>
    </source>
</reference>
<accession>A0A9D1KSS6</accession>
<dbReference type="GO" id="GO:0051536">
    <property type="term" value="F:iron-sulfur cluster binding"/>
    <property type="evidence" value="ECO:0007669"/>
    <property type="project" value="UniProtKB-KW"/>
</dbReference>
<organism evidence="5 6">
    <name type="scientific">Candidatus Merdimorpha stercoravium</name>
    <dbReference type="NCBI Taxonomy" id="2840863"/>
    <lineage>
        <taxon>Bacteria</taxon>
        <taxon>Pseudomonadati</taxon>
        <taxon>Bacteroidota</taxon>
        <taxon>Flavobacteriia</taxon>
        <taxon>Flavobacteriales</taxon>
        <taxon>Candidatus Merdimorpha</taxon>
    </lineage>
</organism>
<keyword evidence="3" id="KW-0411">Iron-sulfur</keyword>
<dbReference type="InterPro" id="IPR017896">
    <property type="entry name" value="4Fe4S_Fe-S-bd"/>
</dbReference>
<dbReference type="PROSITE" id="PS00198">
    <property type="entry name" value="4FE4S_FER_1"/>
    <property type="match status" value="1"/>
</dbReference>
<evidence type="ECO:0000256" key="2">
    <source>
        <dbReference type="ARBA" id="ARBA00023004"/>
    </source>
</evidence>
<dbReference type="PANTHER" id="PTHR43255:SF2">
    <property type="entry name" value="HETERODISULFIDE REDUCTASE RELATED PROTEIN"/>
    <property type="match status" value="1"/>
</dbReference>
<evidence type="ECO:0000259" key="4">
    <source>
        <dbReference type="PROSITE" id="PS51379"/>
    </source>
</evidence>
<keyword evidence="2" id="KW-0408">Iron</keyword>
<evidence type="ECO:0000256" key="1">
    <source>
        <dbReference type="ARBA" id="ARBA00022723"/>
    </source>
</evidence>
<feature type="domain" description="4Fe-4S ferredoxin-type" evidence="4">
    <location>
        <begin position="28"/>
        <end position="57"/>
    </location>
</feature>
<evidence type="ECO:0000256" key="3">
    <source>
        <dbReference type="ARBA" id="ARBA00023014"/>
    </source>
</evidence>
<dbReference type="Proteomes" id="UP000824161">
    <property type="component" value="Unassembled WGS sequence"/>
</dbReference>
<dbReference type="SUPFAM" id="SSF46548">
    <property type="entry name" value="alpha-helical ferredoxin"/>
    <property type="match status" value="1"/>
</dbReference>
<dbReference type="Pfam" id="PF13534">
    <property type="entry name" value="Fer4_17"/>
    <property type="match status" value="1"/>
</dbReference>
<evidence type="ECO:0000313" key="5">
    <source>
        <dbReference type="EMBL" id="HIT97248.1"/>
    </source>
</evidence>
<proteinExistence type="predicted"/>
<reference evidence="5" key="1">
    <citation type="submission" date="2020-10" db="EMBL/GenBank/DDBJ databases">
        <authorList>
            <person name="Gilroy R."/>
        </authorList>
    </citation>
    <scope>NUCLEOTIDE SEQUENCE</scope>
    <source>
        <strain evidence="5">1383</strain>
    </source>
</reference>
<name>A0A9D1KSS6_9FLAO</name>
<gene>
    <name evidence="5" type="ORF">IAC44_00245</name>
</gene>
<evidence type="ECO:0000313" key="6">
    <source>
        <dbReference type="Proteomes" id="UP000824161"/>
    </source>
</evidence>
<dbReference type="GO" id="GO:0005886">
    <property type="term" value="C:plasma membrane"/>
    <property type="evidence" value="ECO:0007669"/>
    <property type="project" value="TreeGrafter"/>
</dbReference>
<protein>
    <submittedName>
        <fullName evidence="5">4Fe-4S dicluster domain-containing protein</fullName>
    </submittedName>
</protein>
<dbReference type="PANTHER" id="PTHR43255">
    <property type="entry name" value="IRON-SULFUR-BINDING OXIDOREDUCTASE FADF-RELATED-RELATED"/>
    <property type="match status" value="1"/>
</dbReference>
<dbReference type="InterPro" id="IPR009051">
    <property type="entry name" value="Helical_ferredxn"/>
</dbReference>
<sequence length="109" mass="12134">MIDFGYSLTKSNRLDLDAADTSLARELTGQEHSLLLCIGCGTCTAGCTAGQFVLHNPRRMQLMLRYGQTDGLKEQLEHCMVCGKCQMLCPRGVDLRSIWVKLARALQTR</sequence>
<dbReference type="EMBL" id="DVLY01000004">
    <property type="protein sequence ID" value="HIT97248.1"/>
    <property type="molecule type" value="Genomic_DNA"/>
</dbReference>
<dbReference type="InterPro" id="IPR017900">
    <property type="entry name" value="4Fe4S_Fe_S_CS"/>
</dbReference>
<dbReference type="AlphaFoldDB" id="A0A9D1KSS6"/>
<dbReference type="PROSITE" id="PS51379">
    <property type="entry name" value="4FE4S_FER_2"/>
    <property type="match status" value="1"/>
</dbReference>
<dbReference type="GO" id="GO:0046872">
    <property type="term" value="F:metal ion binding"/>
    <property type="evidence" value="ECO:0007669"/>
    <property type="project" value="UniProtKB-KW"/>
</dbReference>
<keyword evidence="1" id="KW-0479">Metal-binding</keyword>